<proteinExistence type="predicted"/>
<dbReference type="HOGENOM" id="CLU_3290080_0_0_5"/>
<dbReference type="Proteomes" id="UP000004310">
    <property type="component" value="Unassembled WGS sequence"/>
</dbReference>
<reference evidence="1 2" key="1">
    <citation type="journal article" date="2010" name="J. Bacteriol.">
        <title>Genome sequence of Fulvimarina pelagi HTCC2506T, a Mn(II)-oxidizing alphaproteobacterium possessing an aerobic anoxygenic photosynthetic gene cluster and Xanthorhodopsin.</title>
        <authorList>
            <person name="Kang I."/>
            <person name="Oh H.M."/>
            <person name="Lim S.I."/>
            <person name="Ferriera S."/>
            <person name="Giovannoni S.J."/>
            <person name="Cho J.C."/>
        </authorList>
    </citation>
    <scope>NUCLEOTIDE SEQUENCE [LARGE SCALE GENOMIC DNA]</scope>
    <source>
        <strain evidence="1 2">HTCC2506</strain>
    </source>
</reference>
<gene>
    <name evidence="1" type="ORF">FP2506_18404</name>
</gene>
<keyword evidence="2" id="KW-1185">Reference proteome</keyword>
<dbReference type="EMBL" id="AATP01000005">
    <property type="protein sequence ID" value="EAU40887.1"/>
    <property type="molecule type" value="Genomic_DNA"/>
</dbReference>
<evidence type="ECO:0000313" key="1">
    <source>
        <dbReference type="EMBL" id="EAU40887.1"/>
    </source>
</evidence>
<sequence length="40" mass="4018">MAGLLAVTLASVVQRMLKALGPIAGCPDKFAEKATDTGGD</sequence>
<organism evidence="1 2">
    <name type="scientific">Fulvimarina pelagi HTCC2506</name>
    <dbReference type="NCBI Taxonomy" id="314231"/>
    <lineage>
        <taxon>Bacteria</taxon>
        <taxon>Pseudomonadati</taxon>
        <taxon>Pseudomonadota</taxon>
        <taxon>Alphaproteobacteria</taxon>
        <taxon>Hyphomicrobiales</taxon>
        <taxon>Aurantimonadaceae</taxon>
        <taxon>Fulvimarina</taxon>
    </lineage>
</organism>
<protein>
    <submittedName>
        <fullName evidence="1">Uncharacterized protein</fullName>
    </submittedName>
</protein>
<comment type="caution">
    <text evidence="1">The sequence shown here is derived from an EMBL/GenBank/DDBJ whole genome shotgun (WGS) entry which is preliminary data.</text>
</comment>
<name>Q0G0V2_9HYPH</name>
<dbReference type="AlphaFoldDB" id="Q0G0V2"/>
<evidence type="ECO:0000313" key="2">
    <source>
        <dbReference type="Proteomes" id="UP000004310"/>
    </source>
</evidence>
<accession>Q0G0V2</accession>